<sequence length="376" mass="42955">MNPPSDDPLQYCRFCFSQFRVEPLLSGAQKDQQLINQISSIIQIKLDPDQASVTAICSMCRTQLKEFQLFRERCSHHDSIVREKVEGIQSSNNDMWFAVETLDDNDDSDEESAAMGKSDPLRNVPGAGSEKQTRENFWGAISQDVGVIPEHIQRALELTGFYRNASLGMISPTTIKQIEQDMPEAIEFVISQESKRTEVLRQYYGSVYCKNPAKFKFLAGEVQTILSITATVQENGIAEYLNKACVSQRVHNQTRRDQLYAAEKPDNADVFAEELVAKIKDYYKQHATSDKGFTDFFSRLPGVEGCDVRQTEDGTIFALLHCFYCKKNLKAFRSNRWNAWQISNFVQHCQHHYRIKYKISRRKRIQGGGNAEDATE</sequence>
<keyword evidence="1" id="KW-0479">Metal-binding</keyword>
<dbReference type="Pfam" id="PF07776">
    <property type="entry name" value="zf-AD"/>
    <property type="match status" value="1"/>
</dbReference>
<dbReference type="PROSITE" id="PS51915">
    <property type="entry name" value="ZAD"/>
    <property type="match status" value="1"/>
</dbReference>
<dbReference type="GO" id="GO:0005634">
    <property type="term" value="C:nucleus"/>
    <property type="evidence" value="ECO:0007669"/>
    <property type="project" value="InterPro"/>
</dbReference>
<dbReference type="GO" id="GO:0008270">
    <property type="term" value="F:zinc ion binding"/>
    <property type="evidence" value="ECO:0007669"/>
    <property type="project" value="UniProtKB-UniRule"/>
</dbReference>
<dbReference type="SUPFAM" id="SSF57716">
    <property type="entry name" value="Glucocorticoid receptor-like (DNA-binding domain)"/>
    <property type="match status" value="1"/>
</dbReference>
<keyword evidence="1" id="KW-0862">Zinc</keyword>
<feature type="region of interest" description="Disordered" evidence="2">
    <location>
        <begin position="105"/>
        <end position="132"/>
    </location>
</feature>
<feature type="binding site" evidence="1">
    <location>
        <position position="12"/>
    </location>
    <ligand>
        <name>Zn(2+)</name>
        <dbReference type="ChEBI" id="CHEBI:29105"/>
    </ligand>
</feature>
<accession>A0A1Q3EX20</accession>
<keyword evidence="1" id="KW-0863">Zinc-finger</keyword>
<dbReference type="AlphaFoldDB" id="A0A1Q3EX20"/>
<proteinExistence type="predicted"/>
<dbReference type="EMBL" id="GFDL01015193">
    <property type="protein sequence ID" value="JAV19852.1"/>
    <property type="molecule type" value="Transcribed_RNA"/>
</dbReference>
<dbReference type="SMART" id="SM00868">
    <property type="entry name" value="zf-AD"/>
    <property type="match status" value="1"/>
</dbReference>
<evidence type="ECO:0000313" key="4">
    <source>
        <dbReference type="EMBL" id="JAV19852.1"/>
    </source>
</evidence>
<protein>
    <recommendedName>
        <fullName evidence="3">ZAD domain-containing protein</fullName>
    </recommendedName>
</protein>
<dbReference type="InterPro" id="IPR012934">
    <property type="entry name" value="Znf_AD"/>
</dbReference>
<feature type="binding site" evidence="1">
    <location>
        <position position="60"/>
    </location>
    <ligand>
        <name>Zn(2+)</name>
        <dbReference type="ChEBI" id="CHEBI:29105"/>
    </ligand>
</feature>
<name>A0A1Q3EX20_CULTA</name>
<dbReference type="Gene3D" id="3.40.1800.20">
    <property type="match status" value="1"/>
</dbReference>
<evidence type="ECO:0000256" key="2">
    <source>
        <dbReference type="SAM" id="MobiDB-lite"/>
    </source>
</evidence>
<evidence type="ECO:0000259" key="3">
    <source>
        <dbReference type="PROSITE" id="PS51915"/>
    </source>
</evidence>
<feature type="binding site" evidence="1">
    <location>
        <position position="15"/>
    </location>
    <ligand>
        <name>Zn(2+)</name>
        <dbReference type="ChEBI" id="CHEBI:29105"/>
    </ligand>
</feature>
<reference evidence="4" key="1">
    <citation type="submission" date="2017-01" db="EMBL/GenBank/DDBJ databases">
        <title>A deep insight into the sialotranscriptome of adult male and female Cluex tarsalis mosquitoes.</title>
        <authorList>
            <person name="Ribeiro J.M."/>
            <person name="Moreira F."/>
            <person name="Bernard K.A."/>
            <person name="Calvo E."/>
        </authorList>
    </citation>
    <scope>NUCLEOTIDE SEQUENCE</scope>
    <source>
        <strain evidence="4">Kern County</strain>
        <tissue evidence="4">Salivary glands</tissue>
    </source>
</reference>
<organism evidence="4">
    <name type="scientific">Culex tarsalis</name>
    <name type="common">Encephalitis mosquito</name>
    <dbReference type="NCBI Taxonomy" id="7177"/>
    <lineage>
        <taxon>Eukaryota</taxon>
        <taxon>Metazoa</taxon>
        <taxon>Ecdysozoa</taxon>
        <taxon>Arthropoda</taxon>
        <taxon>Hexapoda</taxon>
        <taxon>Insecta</taxon>
        <taxon>Pterygota</taxon>
        <taxon>Neoptera</taxon>
        <taxon>Endopterygota</taxon>
        <taxon>Diptera</taxon>
        <taxon>Nematocera</taxon>
        <taxon>Culicoidea</taxon>
        <taxon>Culicidae</taxon>
        <taxon>Culicinae</taxon>
        <taxon>Culicini</taxon>
        <taxon>Culex</taxon>
        <taxon>Culex</taxon>
    </lineage>
</organism>
<feature type="domain" description="ZAD" evidence="3">
    <location>
        <begin position="10"/>
        <end position="84"/>
    </location>
</feature>
<evidence type="ECO:0000256" key="1">
    <source>
        <dbReference type="PROSITE-ProRule" id="PRU01263"/>
    </source>
</evidence>
<feature type="binding site" evidence="1">
    <location>
        <position position="57"/>
    </location>
    <ligand>
        <name>Zn(2+)</name>
        <dbReference type="ChEBI" id="CHEBI:29105"/>
    </ligand>
</feature>